<evidence type="ECO:0000313" key="2">
    <source>
        <dbReference type="EMBL" id="SEG94079.1"/>
    </source>
</evidence>
<name>A0A1H6EAD1_9ACTN</name>
<keyword evidence="1" id="KW-0472">Membrane</keyword>
<dbReference type="EMBL" id="FNVO01000043">
    <property type="protein sequence ID" value="SEG94079.1"/>
    <property type="molecule type" value="Genomic_DNA"/>
</dbReference>
<feature type="transmembrane region" description="Helical" evidence="1">
    <location>
        <begin position="187"/>
        <end position="206"/>
    </location>
</feature>
<sequence>MSDLTTTEADHRISVAAGRQARTARAVTELFAPWVLIISLFLAVGWSTGERGVAWGLLGAAFASMGPMTVIVAGVIVGRYTDHHLTTREQRVIPLVLSLIMVVTGIFVLHVLNAPADVLAVEAAMLGGLVVTAPITALWKVSFHTGVASAAVTILAIVYGPVLIALSPIVVLIGWSRVKLAHHTPLQVLLGAPIGTLAATVPFLLVR</sequence>
<dbReference type="OrthoDB" id="4935320at2"/>
<reference evidence="3" key="1">
    <citation type="submission" date="2016-10" db="EMBL/GenBank/DDBJ databases">
        <authorList>
            <person name="Varghese N."/>
            <person name="Submissions S."/>
        </authorList>
    </citation>
    <scope>NUCLEOTIDE SEQUENCE [LARGE SCALE GENOMIC DNA]</scope>
    <source>
        <strain evidence="3">DSM 43163</strain>
    </source>
</reference>
<organism evidence="2 3">
    <name type="scientific">Thermomonospora echinospora</name>
    <dbReference type="NCBI Taxonomy" id="1992"/>
    <lineage>
        <taxon>Bacteria</taxon>
        <taxon>Bacillati</taxon>
        <taxon>Actinomycetota</taxon>
        <taxon>Actinomycetes</taxon>
        <taxon>Streptosporangiales</taxon>
        <taxon>Thermomonosporaceae</taxon>
        <taxon>Thermomonospora</taxon>
    </lineage>
</organism>
<dbReference type="RefSeq" id="WP_103944767.1">
    <property type="nucleotide sequence ID" value="NZ_FNVO01000043.1"/>
</dbReference>
<evidence type="ECO:0000313" key="3">
    <source>
        <dbReference type="Proteomes" id="UP000236723"/>
    </source>
</evidence>
<evidence type="ECO:0008006" key="4">
    <source>
        <dbReference type="Google" id="ProtNLM"/>
    </source>
</evidence>
<feature type="transmembrane region" description="Helical" evidence="1">
    <location>
        <begin position="118"/>
        <end position="139"/>
    </location>
</feature>
<feature type="transmembrane region" description="Helical" evidence="1">
    <location>
        <begin position="54"/>
        <end position="80"/>
    </location>
</feature>
<dbReference type="Proteomes" id="UP000236723">
    <property type="component" value="Unassembled WGS sequence"/>
</dbReference>
<dbReference type="InterPro" id="IPR036938">
    <property type="entry name" value="PAP2/HPO_sf"/>
</dbReference>
<feature type="transmembrane region" description="Helical" evidence="1">
    <location>
        <begin position="30"/>
        <end position="48"/>
    </location>
</feature>
<gene>
    <name evidence="2" type="ORF">SAMN04489712_1435</name>
</gene>
<dbReference type="AlphaFoldDB" id="A0A1H6EAD1"/>
<keyword evidence="1" id="KW-0812">Transmembrane</keyword>
<keyword evidence="1" id="KW-1133">Transmembrane helix</keyword>
<feature type="transmembrane region" description="Helical" evidence="1">
    <location>
        <begin position="151"/>
        <end position="175"/>
    </location>
</feature>
<dbReference type="SUPFAM" id="SSF48317">
    <property type="entry name" value="Acid phosphatase/Vanadium-dependent haloperoxidase"/>
    <property type="match status" value="1"/>
</dbReference>
<accession>A0A1H6EAD1</accession>
<proteinExistence type="predicted"/>
<protein>
    <recommendedName>
        <fullName evidence="4">PAP2 superfamily protein</fullName>
    </recommendedName>
</protein>
<keyword evidence="3" id="KW-1185">Reference proteome</keyword>
<feature type="transmembrane region" description="Helical" evidence="1">
    <location>
        <begin position="92"/>
        <end position="112"/>
    </location>
</feature>
<evidence type="ECO:0000256" key="1">
    <source>
        <dbReference type="SAM" id="Phobius"/>
    </source>
</evidence>